<protein>
    <submittedName>
        <fullName evidence="2">Uncharacterized protein</fullName>
    </submittedName>
</protein>
<organism evidence="3">
    <name type="scientific">Schizophyllum commune (strain H4-8 / FGSC 9210)</name>
    <name type="common">Split gill fungus</name>
    <dbReference type="NCBI Taxonomy" id="578458"/>
    <lineage>
        <taxon>Eukaryota</taxon>
        <taxon>Fungi</taxon>
        <taxon>Dikarya</taxon>
        <taxon>Basidiomycota</taxon>
        <taxon>Agaricomycotina</taxon>
        <taxon>Agaricomycetes</taxon>
        <taxon>Agaricomycetidae</taxon>
        <taxon>Agaricales</taxon>
        <taxon>Schizophyllaceae</taxon>
        <taxon>Schizophyllum</taxon>
    </lineage>
</organism>
<dbReference type="HOGENOM" id="CLU_1611740_0_0_1"/>
<dbReference type="EMBL" id="GL377309">
    <property type="protein sequence ID" value="EFI94992.1"/>
    <property type="molecule type" value="Genomic_DNA"/>
</dbReference>
<sequence>MAMKRKFDDASDDEEVRDSKQLKLVPFPTYSDDDSLMSDGESLYHHERYSSNASTSSSASSYSPSFLPSPGGYGQPSSPSEGRMQPGGFMDHGRPLPTSMSPTTVASDDGRHRRRRHQPPTSFDLIQSGTSPDHPLYRRPVPPSPLTRIPVIVDSPVYQVTALYQ</sequence>
<dbReference type="RefSeq" id="XP_003029895.1">
    <property type="nucleotide sequence ID" value="XM_003029849.1"/>
</dbReference>
<dbReference type="GeneID" id="9591315"/>
<dbReference type="OrthoDB" id="2574468at2759"/>
<proteinExistence type="predicted"/>
<dbReference type="VEuPathDB" id="FungiDB:SCHCODRAFT_01191929"/>
<feature type="compositionally biased region" description="Low complexity" evidence="1">
    <location>
        <begin position="50"/>
        <end position="82"/>
    </location>
</feature>
<name>D8QCV0_SCHCM</name>
<dbReference type="Proteomes" id="UP000007431">
    <property type="component" value="Unassembled WGS sequence"/>
</dbReference>
<evidence type="ECO:0000313" key="3">
    <source>
        <dbReference type="Proteomes" id="UP000007431"/>
    </source>
</evidence>
<feature type="compositionally biased region" description="Polar residues" evidence="1">
    <location>
        <begin position="119"/>
        <end position="131"/>
    </location>
</feature>
<accession>D8QCV0</accession>
<evidence type="ECO:0000256" key="1">
    <source>
        <dbReference type="SAM" id="MobiDB-lite"/>
    </source>
</evidence>
<feature type="non-terminal residue" evidence="2">
    <location>
        <position position="165"/>
    </location>
</feature>
<feature type="region of interest" description="Disordered" evidence="1">
    <location>
        <begin position="1"/>
        <end position="148"/>
    </location>
</feature>
<dbReference type="InParanoid" id="D8QCV0"/>
<dbReference type="KEGG" id="scm:SCHCO_01191929"/>
<reference evidence="2 3" key="1">
    <citation type="journal article" date="2010" name="Nat. Biotechnol.">
        <title>Genome sequence of the model mushroom Schizophyllum commune.</title>
        <authorList>
            <person name="Ohm R.A."/>
            <person name="de Jong J.F."/>
            <person name="Lugones L.G."/>
            <person name="Aerts A."/>
            <person name="Kothe E."/>
            <person name="Stajich J.E."/>
            <person name="de Vries R.P."/>
            <person name="Record E."/>
            <person name="Levasseur A."/>
            <person name="Baker S.E."/>
            <person name="Bartholomew K.A."/>
            <person name="Coutinho P.M."/>
            <person name="Erdmann S."/>
            <person name="Fowler T.J."/>
            <person name="Gathman A.C."/>
            <person name="Lombard V."/>
            <person name="Henrissat B."/>
            <person name="Knabe N."/>
            <person name="Kuees U."/>
            <person name="Lilly W.W."/>
            <person name="Lindquist E."/>
            <person name="Lucas S."/>
            <person name="Magnuson J.K."/>
            <person name="Piumi F."/>
            <person name="Raudaskoski M."/>
            <person name="Salamov A."/>
            <person name="Schmutz J."/>
            <person name="Schwarze F.W.M.R."/>
            <person name="vanKuyk P.A."/>
            <person name="Horton J.S."/>
            <person name="Grigoriev I.V."/>
            <person name="Woesten H.A.B."/>
        </authorList>
    </citation>
    <scope>NUCLEOTIDE SEQUENCE [LARGE SCALE GENOMIC DNA]</scope>
    <source>
        <strain evidence="3">H4-8 / FGSC 9210</strain>
    </source>
</reference>
<keyword evidence="3" id="KW-1185">Reference proteome</keyword>
<gene>
    <name evidence="2" type="ORF">SCHCODRAFT_111691</name>
</gene>
<evidence type="ECO:0000313" key="2">
    <source>
        <dbReference type="EMBL" id="EFI94992.1"/>
    </source>
</evidence>
<dbReference type="AlphaFoldDB" id="D8QCV0"/>